<keyword evidence="1" id="KW-1133">Transmembrane helix</keyword>
<evidence type="ECO:0000313" key="3">
    <source>
        <dbReference type="Proteomes" id="UP000289954"/>
    </source>
</evidence>
<reference evidence="2 3" key="1">
    <citation type="submission" date="2019-01" db="EMBL/GenBank/DDBJ databases">
        <title>Draft genome sequence of Cellulomonas takizawaensis strain TKZ-21.</title>
        <authorList>
            <person name="Yamamura H."/>
            <person name="Hayashi T."/>
            <person name="Hamada M."/>
            <person name="Serisawa Y."/>
            <person name="Matsuyama K."/>
            <person name="Nakagawa Y."/>
            <person name="Otoguro M."/>
            <person name="Yanagida F."/>
            <person name="Hayakawa M."/>
        </authorList>
    </citation>
    <scope>NUCLEOTIDE SEQUENCE [LARGE SCALE GENOMIC DNA]</scope>
    <source>
        <strain evidence="2 3">NBRC12680</strain>
    </source>
</reference>
<keyword evidence="1" id="KW-0812">Transmembrane</keyword>
<proteinExistence type="predicted"/>
<dbReference type="RefSeq" id="WP_130780605.1">
    <property type="nucleotide sequence ID" value="NZ_BIMR01000065.1"/>
</dbReference>
<keyword evidence="3" id="KW-1185">Reference proteome</keyword>
<keyword evidence="1" id="KW-0472">Membrane</keyword>
<protein>
    <submittedName>
        <fullName evidence="2">Uncharacterized protein</fullName>
    </submittedName>
</protein>
<organism evidence="2 3">
    <name type="scientific">Cellulomonas biazotea</name>
    <dbReference type="NCBI Taxonomy" id="1709"/>
    <lineage>
        <taxon>Bacteria</taxon>
        <taxon>Bacillati</taxon>
        <taxon>Actinomycetota</taxon>
        <taxon>Actinomycetes</taxon>
        <taxon>Micrococcales</taxon>
        <taxon>Cellulomonadaceae</taxon>
        <taxon>Cellulomonas</taxon>
    </lineage>
</organism>
<comment type="caution">
    <text evidence="2">The sequence shown here is derived from an EMBL/GenBank/DDBJ whole genome shotgun (WGS) entry which is preliminary data.</text>
</comment>
<dbReference type="Pfam" id="PF18159">
    <property type="entry name" value="S_4TM"/>
    <property type="match status" value="1"/>
</dbReference>
<evidence type="ECO:0000256" key="1">
    <source>
        <dbReference type="SAM" id="Phobius"/>
    </source>
</evidence>
<feature type="transmembrane region" description="Helical" evidence="1">
    <location>
        <begin position="162"/>
        <end position="185"/>
    </location>
</feature>
<feature type="transmembrane region" description="Helical" evidence="1">
    <location>
        <begin position="59"/>
        <end position="76"/>
    </location>
</feature>
<dbReference type="Proteomes" id="UP000289954">
    <property type="component" value="Unassembled WGS sequence"/>
</dbReference>
<sequence>MHVSIAVAQNDPHAQRLLAAQARMYSQAKTMQHARFLVVCVLAAGTVTAALLASDVRSVIGLVGGVITFVWSQLGGTREKRVVKDAAAVQEQFDTYVFELPWNDLGPVDRVDPTRIAIAAAKYRGNRTVDWYPATGAVARPLDVLICQRSNLGWGAVVHRMYAALLIATLILLVGAGIGVALAAGLSAAEWLAAVAVPLLAPAREILDLVRANRDSEDTKRKAESKIAALWRGAITRQAAVTVQDCRVVQDRLVAIRLSNAHVPDWLDQWWRSRNELAMRDTADSLIAEATKAGLVSPGA</sequence>
<dbReference type="OrthoDB" id="4761688at2"/>
<dbReference type="InterPro" id="IPR049920">
    <property type="entry name" value="IK1_05631-like"/>
</dbReference>
<name>A0A402DPH8_9CELL</name>
<dbReference type="EMBL" id="BIMR01000065">
    <property type="protein sequence ID" value="GCE75996.1"/>
    <property type="molecule type" value="Genomic_DNA"/>
</dbReference>
<dbReference type="AlphaFoldDB" id="A0A402DPH8"/>
<feature type="transmembrane region" description="Helical" evidence="1">
    <location>
        <begin position="34"/>
        <end position="53"/>
    </location>
</feature>
<gene>
    <name evidence="2" type="ORF">CBZ_10520</name>
</gene>
<accession>A0A402DPH8</accession>
<evidence type="ECO:0000313" key="2">
    <source>
        <dbReference type="EMBL" id="GCE75996.1"/>
    </source>
</evidence>